<dbReference type="PANTHER" id="PTHR22642">
    <property type="entry name" value="IMIDAZOLONEPROPIONASE"/>
    <property type="match status" value="1"/>
</dbReference>
<dbReference type="AlphaFoldDB" id="A0A433RWH4"/>
<sequence length="534" mass="60300">MNYVLKSQHIFTGLKDFTEPGAILIEDSLIKQVAPSIEELTLSGDEQIIDLGEQLITPGLHDFHVHLFTGALQLVCVDLHDTKSADEVIQKVKNYAANHTKAWIIGFGWDNGGWKVDTLPTKEMLDEHFPNRPVLLNHLECHYCWVNSAALELAEITATTKNPDFGEIVRASNGEATGILIEKAQDLVQKIAYSFSEEEKLAMLHAFFDLTARSGITSINDMYAPFSEFLDDFSLLFQLEKEQKLKARVYLQPRMDGDLTEAHHFKQLYQHPKIKMNGLKQFVDGVITGHTAYMVEPYADANHTGMTTYDLKAMKKWIIEADKEGFSVRLHAIGDGAVKFSLDAFEEARRINGHMGTRHTIEHVECIQPEDVTRFKKLDVIASVQPYHIAALEQKVYLERLGEKRFNRTYFSKTLLNSGAKVAFGSDFPVVSIDPMREIYHAVTRMDSTYRQQWGPDEKTTMAETLRAYTQVPAYGCFNEDKGGTIEAGKYADIVAFDRNLFSIAPKDILTTKVSMTMLNGDIIFNRKPASSLT</sequence>
<dbReference type="OrthoDB" id="9767366at2"/>
<dbReference type="Gene3D" id="2.30.40.10">
    <property type="entry name" value="Urease, subunit C, domain 1"/>
    <property type="match status" value="1"/>
</dbReference>
<dbReference type="Gene3D" id="3.20.20.140">
    <property type="entry name" value="Metal-dependent hydrolases"/>
    <property type="match status" value="1"/>
</dbReference>
<dbReference type="Proteomes" id="UP000288623">
    <property type="component" value="Unassembled WGS sequence"/>
</dbReference>
<keyword evidence="3" id="KW-1185">Reference proteome</keyword>
<organism evidence="2 3">
    <name type="scientific">Candidatus Kurthia intestinigallinarum</name>
    <dbReference type="NCBI Taxonomy" id="1562256"/>
    <lineage>
        <taxon>Bacteria</taxon>
        <taxon>Bacillati</taxon>
        <taxon>Bacillota</taxon>
        <taxon>Bacilli</taxon>
        <taxon>Bacillales</taxon>
        <taxon>Caryophanaceae</taxon>
        <taxon>Kurthia</taxon>
    </lineage>
</organism>
<dbReference type="EMBL" id="JTFC01000015">
    <property type="protein sequence ID" value="RUS57642.1"/>
    <property type="molecule type" value="Genomic_DNA"/>
</dbReference>
<dbReference type="InterPro" id="IPR032466">
    <property type="entry name" value="Metal_Hydrolase"/>
</dbReference>
<evidence type="ECO:0000313" key="3">
    <source>
        <dbReference type="Proteomes" id="UP000288623"/>
    </source>
</evidence>
<dbReference type="Pfam" id="PF07969">
    <property type="entry name" value="Amidohydro_3"/>
    <property type="match status" value="1"/>
</dbReference>
<evidence type="ECO:0000313" key="2">
    <source>
        <dbReference type="EMBL" id="RUS57642.1"/>
    </source>
</evidence>
<dbReference type="Gene3D" id="3.10.310.70">
    <property type="match status" value="1"/>
</dbReference>
<dbReference type="InterPro" id="IPR033932">
    <property type="entry name" value="YtcJ-like"/>
</dbReference>
<proteinExistence type="predicted"/>
<comment type="caution">
    <text evidence="2">The sequence shown here is derived from an EMBL/GenBank/DDBJ whole genome shotgun (WGS) entry which is preliminary data.</text>
</comment>
<dbReference type="SUPFAM" id="SSF51556">
    <property type="entry name" value="Metallo-dependent hydrolases"/>
    <property type="match status" value="1"/>
</dbReference>
<dbReference type="RefSeq" id="WP_126989744.1">
    <property type="nucleotide sequence ID" value="NZ_JTFC01000015.1"/>
</dbReference>
<dbReference type="GO" id="GO:0016810">
    <property type="term" value="F:hydrolase activity, acting on carbon-nitrogen (but not peptide) bonds"/>
    <property type="evidence" value="ECO:0007669"/>
    <property type="project" value="InterPro"/>
</dbReference>
<name>A0A433RWH4_9BACL</name>
<evidence type="ECO:0000259" key="1">
    <source>
        <dbReference type="Pfam" id="PF07969"/>
    </source>
</evidence>
<dbReference type="PANTHER" id="PTHR22642:SF2">
    <property type="entry name" value="PROTEIN LONG AFTER FAR-RED 3"/>
    <property type="match status" value="1"/>
</dbReference>
<feature type="domain" description="Amidohydrolase 3" evidence="1">
    <location>
        <begin position="47"/>
        <end position="525"/>
    </location>
</feature>
<dbReference type="InterPro" id="IPR011059">
    <property type="entry name" value="Metal-dep_hydrolase_composite"/>
</dbReference>
<gene>
    <name evidence="2" type="ORF">QI30_04395</name>
</gene>
<dbReference type="CDD" id="cd01300">
    <property type="entry name" value="YtcJ_like"/>
    <property type="match status" value="1"/>
</dbReference>
<reference evidence="2 3" key="1">
    <citation type="submission" date="2014-11" db="EMBL/GenBank/DDBJ databases">
        <title>Genome sequence and analysis of novel Kurthia sp.</title>
        <authorList>
            <person name="Lawson J.N."/>
            <person name="Gonzalez J.E."/>
            <person name="Rinauldi L."/>
            <person name="Xuan Z."/>
            <person name="Firman A."/>
            <person name="Shaddox L."/>
            <person name="Trudeau A."/>
            <person name="Shah S."/>
            <person name="Reiman D."/>
        </authorList>
    </citation>
    <scope>NUCLEOTIDE SEQUENCE [LARGE SCALE GENOMIC DNA]</scope>
    <source>
        <strain evidence="2 3">3B1D</strain>
    </source>
</reference>
<dbReference type="SUPFAM" id="SSF51338">
    <property type="entry name" value="Composite domain of metallo-dependent hydrolases"/>
    <property type="match status" value="1"/>
</dbReference>
<accession>A0A433RWH4</accession>
<protein>
    <recommendedName>
        <fullName evidence="1">Amidohydrolase 3 domain-containing protein</fullName>
    </recommendedName>
</protein>
<dbReference type="InterPro" id="IPR013108">
    <property type="entry name" value="Amidohydro_3"/>
</dbReference>